<dbReference type="Proteomes" id="UP000078046">
    <property type="component" value="Unassembled WGS sequence"/>
</dbReference>
<dbReference type="AlphaFoldDB" id="A0A177B7K1"/>
<dbReference type="EMBL" id="LWCA01000253">
    <property type="protein sequence ID" value="OAF69623.1"/>
    <property type="molecule type" value="Genomic_DNA"/>
</dbReference>
<dbReference type="SUPFAM" id="SSF103657">
    <property type="entry name" value="BAR/IMD domain-like"/>
    <property type="match status" value="1"/>
</dbReference>
<gene>
    <name evidence="1" type="ORF">A3Q56_02609</name>
</gene>
<reference evidence="1 2" key="1">
    <citation type="submission" date="2016-04" db="EMBL/GenBank/DDBJ databases">
        <title>The genome of Intoshia linei affirms orthonectids as highly simplified spiralians.</title>
        <authorList>
            <person name="Mikhailov K.V."/>
            <person name="Slusarev G.S."/>
            <person name="Nikitin M.A."/>
            <person name="Logacheva M.D."/>
            <person name="Penin A."/>
            <person name="Aleoshin V."/>
            <person name="Panchin Y.V."/>
        </authorList>
    </citation>
    <scope>NUCLEOTIDE SEQUENCE [LARGE SCALE GENOMIC DNA]</scope>
    <source>
        <strain evidence="1">Intl2013</strain>
        <tissue evidence="1">Whole animal</tissue>
    </source>
</reference>
<dbReference type="InterPro" id="IPR027267">
    <property type="entry name" value="AH/BAR_dom_sf"/>
</dbReference>
<accession>A0A177B7K1</accession>
<name>A0A177B7K1_9BILA</name>
<evidence type="ECO:0000313" key="1">
    <source>
        <dbReference type="EMBL" id="OAF69623.1"/>
    </source>
</evidence>
<evidence type="ECO:0000313" key="2">
    <source>
        <dbReference type="Proteomes" id="UP000078046"/>
    </source>
</evidence>
<organism evidence="1 2">
    <name type="scientific">Intoshia linei</name>
    <dbReference type="NCBI Taxonomy" id="1819745"/>
    <lineage>
        <taxon>Eukaryota</taxon>
        <taxon>Metazoa</taxon>
        <taxon>Spiralia</taxon>
        <taxon>Lophotrochozoa</taxon>
        <taxon>Mesozoa</taxon>
        <taxon>Orthonectida</taxon>
        <taxon>Rhopaluridae</taxon>
        <taxon>Intoshia</taxon>
    </lineage>
</organism>
<dbReference type="Gene3D" id="1.20.1270.60">
    <property type="entry name" value="Arfaptin homology (AH) domain/BAR domain"/>
    <property type="match status" value="1"/>
</dbReference>
<comment type="caution">
    <text evidence="1">The sequence shown here is derived from an EMBL/GenBank/DDBJ whole genome shotgun (WGS) entry which is preliminary data.</text>
</comment>
<protein>
    <recommendedName>
        <fullName evidence="3">FCH domain-containing protein</fullName>
    </recommendedName>
</protein>
<proteinExistence type="predicted"/>
<keyword evidence="2" id="KW-1185">Reference proteome</keyword>
<sequence length="734" mass="86241">MIQDSSLSDIKAEFDSYFWGDKDVAFDFLYNDWKTDLEQCINFSNYLDEYAVMFDNISQKMKKMNKHLPNQDNYMFSFIWRKLSQELTALIVIFKRYFSELSNLSKDVTAFSNQSSAALKKFDIRRGLLEKSLNEINIMKENVNDVDKKMVYYKTYGKYLNLSKDKGSNKQELIMLTRDLNNTENDYQAAINEYNQFIKYHLSDNKYTIEIFYDTKIGFIQTIYTFLQMKGKYSYNFGNMYMKIVQENNKNLVNINYNDMMIEFAQKNSTGMKEDKFALFESYETYMRNKNEEWQFCDEDRPNVLNDTLTDGDSDNLDDLVSVGFLKQQFETKQASFSRNSLLIDEFEEESTLENNLQLKEPDFIDDNSTDIFDDNTIATDQIDTNHEETNGEKDIGTEINEYSDDSVNFPNKPTRGGENKHIKYIVKHVGRGLKKSKPLRKKKMGEQIDIHNQIASVSDVENSFNSILNDFHFEDNGEKNLSLSCSDIYTADKRDSNKIEKIIRSCYVYFSQSAMTYLMNNKDSDISLTILNKTKMNVKLANTKIFKRLEILNERRIYRFNVEVIKEMIQEYHISRIHKLAVMSFKLPQEDIKPPVDFSLSTTSIEGIQTFYVNIKLNDIESTVNFNYLNIQIDTSREFESEKPCDESWILSEKKENSLYFVNQLENLLMNKISFSFVVKNVNNSSGQVTGYLNFRLKRTEKMDDMEIKIVSDKFKIYNSKYSTTSSIFYLLL</sequence>
<evidence type="ECO:0008006" key="3">
    <source>
        <dbReference type="Google" id="ProtNLM"/>
    </source>
</evidence>